<protein>
    <submittedName>
        <fullName evidence="2">Uncharacterized protein</fullName>
    </submittedName>
</protein>
<dbReference type="EMBL" id="RQTK01000005">
    <property type="protein sequence ID" value="RUS91853.1"/>
    <property type="molecule type" value="Genomic_DNA"/>
</dbReference>
<evidence type="ECO:0000313" key="3">
    <source>
        <dbReference type="Proteomes" id="UP000271974"/>
    </source>
</evidence>
<reference evidence="2 3" key="1">
    <citation type="submission" date="2019-01" db="EMBL/GenBank/DDBJ databases">
        <title>A draft genome assembly of the solar-powered sea slug Elysia chlorotica.</title>
        <authorList>
            <person name="Cai H."/>
            <person name="Li Q."/>
            <person name="Fang X."/>
            <person name="Li J."/>
            <person name="Curtis N.E."/>
            <person name="Altenburger A."/>
            <person name="Shibata T."/>
            <person name="Feng M."/>
            <person name="Maeda T."/>
            <person name="Schwartz J.A."/>
            <person name="Shigenobu S."/>
            <person name="Lundholm N."/>
            <person name="Nishiyama T."/>
            <person name="Yang H."/>
            <person name="Hasebe M."/>
            <person name="Li S."/>
            <person name="Pierce S.K."/>
            <person name="Wang J."/>
        </authorList>
    </citation>
    <scope>NUCLEOTIDE SEQUENCE [LARGE SCALE GENOMIC DNA]</scope>
    <source>
        <strain evidence="2">EC2010</strain>
        <tissue evidence="2">Whole organism of an adult</tissue>
    </source>
</reference>
<dbReference type="AlphaFoldDB" id="A0A3S1BMS2"/>
<organism evidence="2 3">
    <name type="scientific">Elysia chlorotica</name>
    <name type="common">Eastern emerald elysia</name>
    <name type="synonym">Sea slug</name>
    <dbReference type="NCBI Taxonomy" id="188477"/>
    <lineage>
        <taxon>Eukaryota</taxon>
        <taxon>Metazoa</taxon>
        <taxon>Spiralia</taxon>
        <taxon>Lophotrochozoa</taxon>
        <taxon>Mollusca</taxon>
        <taxon>Gastropoda</taxon>
        <taxon>Heterobranchia</taxon>
        <taxon>Euthyneura</taxon>
        <taxon>Panpulmonata</taxon>
        <taxon>Sacoglossa</taxon>
        <taxon>Placobranchoidea</taxon>
        <taxon>Plakobranchidae</taxon>
        <taxon>Elysia</taxon>
    </lineage>
</organism>
<evidence type="ECO:0000256" key="1">
    <source>
        <dbReference type="SAM" id="Coils"/>
    </source>
</evidence>
<comment type="caution">
    <text evidence="2">The sequence shown here is derived from an EMBL/GenBank/DDBJ whole genome shotgun (WGS) entry which is preliminary data.</text>
</comment>
<feature type="coiled-coil region" evidence="1">
    <location>
        <begin position="50"/>
        <end position="84"/>
    </location>
</feature>
<name>A0A3S1BMS2_ELYCH</name>
<evidence type="ECO:0000313" key="2">
    <source>
        <dbReference type="EMBL" id="RUS91853.1"/>
    </source>
</evidence>
<sequence length="141" mass="16783">MSRKVEIPDEIQHYTFEEFQSQLGWLREIASDLAQVNLGITKEENYKSCVQNLKKRMDLLDMFAAKLKEEKNGLEADFTKFSKDPEKRVELMEARSKLKTVSLFQEVVEHEKKREDFYRKKAVEKYMENYLEIKEVLHSNG</sequence>
<dbReference type="Proteomes" id="UP000271974">
    <property type="component" value="Unassembled WGS sequence"/>
</dbReference>
<proteinExistence type="predicted"/>
<gene>
    <name evidence="2" type="ORF">EGW08_000424</name>
</gene>
<keyword evidence="3" id="KW-1185">Reference proteome</keyword>
<accession>A0A3S1BMS2</accession>
<keyword evidence="1" id="KW-0175">Coiled coil</keyword>
<dbReference type="OrthoDB" id="10475928at2759"/>